<protein>
    <recommendedName>
        <fullName evidence="2">Mitochondrial fission process protein 1</fullName>
    </recommendedName>
    <alternativeName>
        <fullName evidence="3">Mitochondrial 18 kDa protein</fullName>
    </alternativeName>
</protein>
<dbReference type="Pfam" id="PF10558">
    <property type="entry name" value="MTP18"/>
    <property type="match status" value="1"/>
</dbReference>
<dbReference type="GO" id="GO:0005739">
    <property type="term" value="C:mitochondrion"/>
    <property type="evidence" value="ECO:0007669"/>
    <property type="project" value="TreeGrafter"/>
</dbReference>
<name>A0AAD4MUQ6_9BILA</name>
<organism evidence="4 5">
    <name type="scientific">Ditylenchus destructor</name>
    <dbReference type="NCBI Taxonomy" id="166010"/>
    <lineage>
        <taxon>Eukaryota</taxon>
        <taxon>Metazoa</taxon>
        <taxon>Ecdysozoa</taxon>
        <taxon>Nematoda</taxon>
        <taxon>Chromadorea</taxon>
        <taxon>Rhabditida</taxon>
        <taxon>Tylenchina</taxon>
        <taxon>Tylenchomorpha</taxon>
        <taxon>Sphaerularioidea</taxon>
        <taxon>Anguinidae</taxon>
        <taxon>Anguininae</taxon>
        <taxon>Ditylenchus</taxon>
    </lineage>
</organism>
<proteinExistence type="inferred from homology"/>
<evidence type="ECO:0000256" key="1">
    <source>
        <dbReference type="ARBA" id="ARBA00009224"/>
    </source>
</evidence>
<dbReference type="InterPro" id="IPR019560">
    <property type="entry name" value="Mitochondrial_18_kDa_protein"/>
</dbReference>
<dbReference type="PANTHER" id="PTHR11001:SF2">
    <property type="entry name" value="MITOCHONDRIAL FISSION PROCESS PROTEIN 1"/>
    <property type="match status" value="1"/>
</dbReference>
<gene>
    <name evidence="4" type="ORF">DdX_14377</name>
</gene>
<dbReference type="AlphaFoldDB" id="A0AAD4MUQ6"/>
<comment type="similarity">
    <text evidence="1">Belongs to the MTFP1 family.</text>
</comment>
<accession>A0AAD4MUQ6</accession>
<sequence>MMGEEGERKALKEHFARSRFNVSNRRERDPIRVAHLLFAKHMESKVSWQKQLAFDIQQKWGQSDLYRETPIRLLGYTNEVGEAFRAWVPVSLVRLSYVIASGYVVADALDKSHKAYKKEWKSVAERRKHVALTMADTLTWQAFASVIIPGITINRLCAFSAFMLRRFSRMSNPGAKLATTAIGLAAIPFIVKPIDAMVEVGMDSTLRKYYSTKEVQEPIIADTSNLITNHKHED</sequence>
<evidence type="ECO:0000313" key="5">
    <source>
        <dbReference type="Proteomes" id="UP001201812"/>
    </source>
</evidence>
<dbReference type="GO" id="GO:0000266">
    <property type="term" value="P:mitochondrial fission"/>
    <property type="evidence" value="ECO:0007669"/>
    <property type="project" value="TreeGrafter"/>
</dbReference>
<comment type="caution">
    <text evidence="4">The sequence shown here is derived from an EMBL/GenBank/DDBJ whole genome shotgun (WGS) entry which is preliminary data.</text>
</comment>
<evidence type="ECO:0000256" key="2">
    <source>
        <dbReference type="ARBA" id="ARBA00017835"/>
    </source>
</evidence>
<evidence type="ECO:0000256" key="3">
    <source>
        <dbReference type="ARBA" id="ARBA00029631"/>
    </source>
</evidence>
<reference evidence="4" key="1">
    <citation type="submission" date="2022-01" db="EMBL/GenBank/DDBJ databases">
        <title>Genome Sequence Resource for Two Populations of Ditylenchus destructor, the Migratory Endoparasitic Phytonematode.</title>
        <authorList>
            <person name="Zhang H."/>
            <person name="Lin R."/>
            <person name="Xie B."/>
        </authorList>
    </citation>
    <scope>NUCLEOTIDE SEQUENCE</scope>
    <source>
        <strain evidence="4">BazhouSP</strain>
    </source>
</reference>
<dbReference type="PANTHER" id="PTHR11001">
    <property type="entry name" value="MITOCHONDRIAL FISSION PROCESS PROTEIN 1"/>
    <property type="match status" value="1"/>
</dbReference>
<dbReference type="EMBL" id="JAKKPZ010000070">
    <property type="protein sequence ID" value="KAI1704256.1"/>
    <property type="molecule type" value="Genomic_DNA"/>
</dbReference>
<evidence type="ECO:0000313" key="4">
    <source>
        <dbReference type="EMBL" id="KAI1704256.1"/>
    </source>
</evidence>
<keyword evidence="5" id="KW-1185">Reference proteome</keyword>
<dbReference type="Proteomes" id="UP001201812">
    <property type="component" value="Unassembled WGS sequence"/>
</dbReference>